<dbReference type="STRING" id="1499966.U14_01950"/>
<organism evidence="3">
    <name type="scientific">Candidatus Moduliflexus flocculans</name>
    <dbReference type="NCBI Taxonomy" id="1499966"/>
    <lineage>
        <taxon>Bacteria</taxon>
        <taxon>Candidatus Moduliflexota</taxon>
        <taxon>Candidatus Moduliflexia</taxon>
        <taxon>Candidatus Moduliflexales</taxon>
        <taxon>Candidatus Moduliflexaceae</taxon>
    </lineage>
</organism>
<evidence type="ECO:0000256" key="1">
    <source>
        <dbReference type="SAM" id="MobiDB-lite"/>
    </source>
</evidence>
<evidence type="ECO:0000313" key="3">
    <source>
        <dbReference type="EMBL" id="GAK50717.1"/>
    </source>
</evidence>
<keyword evidence="4" id="KW-1185">Reference proteome</keyword>
<proteinExistence type="predicted"/>
<reference evidence="3" key="1">
    <citation type="journal article" date="2015" name="PeerJ">
        <title>First genomic representation of candidate bacterial phylum KSB3 points to enhanced environmental sensing as a trigger of wastewater bulking.</title>
        <authorList>
            <person name="Sekiguchi Y."/>
            <person name="Ohashi A."/>
            <person name="Parks D.H."/>
            <person name="Yamauchi T."/>
            <person name="Tyson G.W."/>
            <person name="Hugenholtz P."/>
        </authorList>
    </citation>
    <scope>NUCLEOTIDE SEQUENCE [LARGE SCALE GENOMIC DNA]</scope>
</reference>
<protein>
    <submittedName>
        <fullName evidence="3">Periplasmic protein TonB</fullName>
    </submittedName>
</protein>
<dbReference type="GO" id="GO:0004197">
    <property type="term" value="F:cysteine-type endopeptidase activity"/>
    <property type="evidence" value="ECO:0007669"/>
    <property type="project" value="InterPro"/>
</dbReference>
<sequence>MNNQIHFTATESGQLMFTISDFEDSSTGRYLSSWYDDNSGRYYCDIFVLPEGYEDHFPSILSEMARSNPTDNKFQEYVSTFLQENPIAALPYDSQPVSDTLGNTDDKIDTRPIVWNTPVPTATPTLTPTPFPVLNPLLIYFPTPGQFIITGRIDRREWRERSWNVWEARIFTFNVYDKSSSLLSFQKTGVYISDGTPYIIASTQFENTATPLIVLVESIERPGDVEFTVDLPVNSQNVAFPLESKYFTMDESYFGEIFFDTDENGYPSIYLTSLIAISTPTPTPTATQTPEPTPTSTPEPTPTPTPIPEPTATPIKPVIILTPEPTATPTVAATSTPTVVPTTTPTPQPTPIPAGMNKSVRITFDKQIPREFLNASELIINAQRVNVQQINRNDNSLDIQYLGNSTDIMKLGVNHISLPTELYDKALFWYENYKLRPFSEPYRKSYAILVAIDDYERKNDPQHRGDMGFRALELMVSNAEKLKDVLSRRGFPVENIFTFYNEQATTSNIEHILEAFWEGGEFASADRLFFYFGGHGSSHNGIGQLITYDYDPQNSLKTTLIMEDLTLRHARNITAHICSSLLMHVALV</sequence>
<dbReference type="Pfam" id="PF00656">
    <property type="entry name" value="Peptidase_C14"/>
    <property type="match status" value="1"/>
</dbReference>
<name>A0A0S6VT75_9BACT</name>
<feature type="compositionally biased region" description="Low complexity" evidence="1">
    <location>
        <begin position="330"/>
        <end position="343"/>
    </location>
</feature>
<gene>
    <name evidence="3" type="ORF">U14_01950</name>
</gene>
<dbReference type="EMBL" id="DF820456">
    <property type="protein sequence ID" value="GAK50717.1"/>
    <property type="molecule type" value="Genomic_DNA"/>
</dbReference>
<dbReference type="InterPro" id="IPR011600">
    <property type="entry name" value="Pept_C14_caspase"/>
</dbReference>
<evidence type="ECO:0000313" key="4">
    <source>
        <dbReference type="Proteomes" id="UP000030700"/>
    </source>
</evidence>
<feature type="region of interest" description="Disordered" evidence="1">
    <location>
        <begin position="280"/>
        <end position="312"/>
    </location>
</feature>
<feature type="compositionally biased region" description="Pro residues" evidence="1">
    <location>
        <begin position="291"/>
        <end position="311"/>
    </location>
</feature>
<dbReference type="AlphaFoldDB" id="A0A0S6VT75"/>
<feature type="domain" description="Peptidase C14 caspase" evidence="2">
    <location>
        <begin position="446"/>
        <end position="551"/>
    </location>
</feature>
<dbReference type="Gene3D" id="3.40.50.1460">
    <property type="match status" value="1"/>
</dbReference>
<feature type="region of interest" description="Disordered" evidence="1">
    <location>
        <begin position="330"/>
        <end position="356"/>
    </location>
</feature>
<feature type="compositionally biased region" description="Low complexity" evidence="1">
    <location>
        <begin position="280"/>
        <end position="290"/>
    </location>
</feature>
<evidence type="ECO:0000259" key="2">
    <source>
        <dbReference type="Pfam" id="PF00656"/>
    </source>
</evidence>
<accession>A0A0S6VT75</accession>
<dbReference type="GO" id="GO:0006508">
    <property type="term" value="P:proteolysis"/>
    <property type="evidence" value="ECO:0007669"/>
    <property type="project" value="InterPro"/>
</dbReference>
<dbReference type="HOGENOM" id="CLU_463577_0_0_0"/>
<dbReference type="Proteomes" id="UP000030700">
    <property type="component" value="Unassembled WGS sequence"/>
</dbReference>